<dbReference type="AlphaFoldDB" id="F2DS22"/>
<accession>F2DS22</accession>
<reference evidence="1" key="1">
    <citation type="journal article" date="2011" name="Plant Physiol.">
        <title>Comprehensive sequence analysis of 24,783 barley full-length cDNAs derived from 12 clone libraries.</title>
        <authorList>
            <person name="Matsumoto T."/>
            <person name="Tanaka T."/>
            <person name="Sakai H."/>
            <person name="Amano N."/>
            <person name="Kanamori H."/>
            <person name="Kurita K."/>
            <person name="Kikuta A."/>
            <person name="Kamiya K."/>
            <person name="Yamamoto M."/>
            <person name="Ikawa H."/>
            <person name="Fujii N."/>
            <person name="Hori K."/>
            <person name="Itoh T."/>
            <person name="Sato K."/>
        </authorList>
    </citation>
    <scope>NUCLEOTIDE SEQUENCE</scope>
</reference>
<dbReference type="EMBL" id="AK366690">
    <property type="protein sequence ID" value="BAJ97893.1"/>
    <property type="molecule type" value="mRNA"/>
</dbReference>
<name>F2DS22_HORVV</name>
<evidence type="ECO:0000313" key="1">
    <source>
        <dbReference type="EMBL" id="BAJ97893.1"/>
    </source>
</evidence>
<organism evidence="1">
    <name type="scientific">Hordeum vulgare subsp. vulgare</name>
    <name type="common">Domesticated barley</name>
    <dbReference type="NCBI Taxonomy" id="112509"/>
    <lineage>
        <taxon>Eukaryota</taxon>
        <taxon>Viridiplantae</taxon>
        <taxon>Streptophyta</taxon>
        <taxon>Embryophyta</taxon>
        <taxon>Tracheophyta</taxon>
        <taxon>Spermatophyta</taxon>
        <taxon>Magnoliopsida</taxon>
        <taxon>Liliopsida</taxon>
        <taxon>Poales</taxon>
        <taxon>Poaceae</taxon>
        <taxon>BOP clade</taxon>
        <taxon>Pooideae</taxon>
        <taxon>Triticodae</taxon>
        <taxon>Triticeae</taxon>
        <taxon>Hordeinae</taxon>
        <taxon>Hordeum</taxon>
    </lineage>
</organism>
<proteinExistence type="evidence at transcript level"/>
<sequence>MCSSTILHTSTTGAPQKLLAGLQQYILDPHPGDINRPCDQVLALDGVLSLCCIQRGIVGSEFKCRLPLLWTKLYRDIVSFIEEYLIVLGQINLYIFEYP</sequence>
<protein>
    <submittedName>
        <fullName evidence="1">Predicted protein</fullName>
    </submittedName>
</protein>